<dbReference type="Gene3D" id="3.40.50.720">
    <property type="entry name" value="NAD(P)-binding Rossmann-like Domain"/>
    <property type="match status" value="1"/>
</dbReference>
<dbReference type="PANTHER" id="PTHR48079">
    <property type="entry name" value="PROTEIN YEEZ"/>
    <property type="match status" value="1"/>
</dbReference>
<reference evidence="2" key="1">
    <citation type="submission" date="2020-02" db="EMBL/GenBank/DDBJ databases">
        <authorList>
            <person name="Meier V. D."/>
        </authorList>
    </citation>
    <scope>NUCLEOTIDE SEQUENCE</scope>
    <source>
        <strain evidence="2">AVDCRST_MAG93</strain>
    </source>
</reference>
<dbReference type="InterPro" id="IPR002225">
    <property type="entry name" value="3Beta_OHSteriod_DH/Estase"/>
</dbReference>
<name>A0A6J4HDV3_9CHLR</name>
<dbReference type="GO" id="GO:0006694">
    <property type="term" value="P:steroid biosynthetic process"/>
    <property type="evidence" value="ECO:0007669"/>
    <property type="project" value="InterPro"/>
</dbReference>
<dbReference type="SUPFAM" id="SSF51735">
    <property type="entry name" value="NAD(P)-binding Rossmann-fold domains"/>
    <property type="match status" value="1"/>
</dbReference>
<dbReference type="InterPro" id="IPR036291">
    <property type="entry name" value="NAD(P)-bd_dom_sf"/>
</dbReference>
<dbReference type="GO" id="GO:0016616">
    <property type="term" value="F:oxidoreductase activity, acting on the CH-OH group of donors, NAD or NADP as acceptor"/>
    <property type="evidence" value="ECO:0007669"/>
    <property type="project" value="InterPro"/>
</dbReference>
<dbReference type="PANTHER" id="PTHR48079:SF6">
    <property type="entry name" value="NAD(P)-BINDING DOMAIN-CONTAINING PROTEIN-RELATED"/>
    <property type="match status" value="1"/>
</dbReference>
<protein>
    <submittedName>
        <fullName evidence="2">NAD(P)-dependent steroid dehydrogenase</fullName>
    </submittedName>
</protein>
<proteinExistence type="predicted"/>
<organism evidence="2">
    <name type="scientific">uncultured Chloroflexia bacterium</name>
    <dbReference type="NCBI Taxonomy" id="1672391"/>
    <lineage>
        <taxon>Bacteria</taxon>
        <taxon>Bacillati</taxon>
        <taxon>Chloroflexota</taxon>
        <taxon>Chloroflexia</taxon>
        <taxon>environmental samples</taxon>
    </lineage>
</organism>
<dbReference type="AlphaFoldDB" id="A0A6J4HDV3"/>
<dbReference type="GO" id="GO:0004029">
    <property type="term" value="F:aldehyde dehydrogenase (NAD+) activity"/>
    <property type="evidence" value="ECO:0007669"/>
    <property type="project" value="TreeGrafter"/>
</dbReference>
<dbReference type="Pfam" id="PF01073">
    <property type="entry name" value="3Beta_HSD"/>
    <property type="match status" value="1"/>
</dbReference>
<evidence type="ECO:0000259" key="1">
    <source>
        <dbReference type="Pfam" id="PF01073"/>
    </source>
</evidence>
<feature type="domain" description="3-beta hydroxysteroid dehydrogenase/isomerase" evidence="1">
    <location>
        <begin position="1"/>
        <end position="150"/>
    </location>
</feature>
<dbReference type="GO" id="GO:0005737">
    <property type="term" value="C:cytoplasm"/>
    <property type="evidence" value="ECO:0007669"/>
    <property type="project" value="TreeGrafter"/>
</dbReference>
<accession>A0A6J4HDV3</accession>
<feature type="non-terminal residue" evidence="2">
    <location>
        <position position="1"/>
    </location>
</feature>
<gene>
    <name evidence="2" type="ORF">AVDCRST_MAG93-355</name>
</gene>
<sequence>GVRRLVHVSTEAVLVDGSALVDVDEARPIPRFPLGPYARTKALAEQVVLRAKSQACATIIVRPRFVWGAGDTSLLPQLVHAARTGRFAWIDHGRYLTSTCHVENLCEGLWCAAQRGRGGNCYFVTDGAPVQLRSFGEALLRTQGIELSQRSVPRRAAMIAGTTMELLWRSLSLAENPPVTRAMVAAMGCEVTLNDSKARRELGYSGRMTVEHGLQAMQRI</sequence>
<dbReference type="EMBL" id="CADCTR010000114">
    <property type="protein sequence ID" value="CAA9218811.1"/>
    <property type="molecule type" value="Genomic_DNA"/>
</dbReference>
<evidence type="ECO:0000313" key="2">
    <source>
        <dbReference type="EMBL" id="CAA9218811.1"/>
    </source>
</evidence>
<dbReference type="InterPro" id="IPR051783">
    <property type="entry name" value="NAD(P)-dependent_oxidoreduct"/>
</dbReference>